<gene>
    <name evidence="1" type="ORF">EJ03DRAFT_17744</name>
</gene>
<accession>A0A6G1KVJ2</accession>
<protein>
    <submittedName>
        <fullName evidence="1">Uncharacterized protein</fullName>
    </submittedName>
</protein>
<organism evidence="1 2">
    <name type="scientific">Teratosphaeria nubilosa</name>
    <dbReference type="NCBI Taxonomy" id="161662"/>
    <lineage>
        <taxon>Eukaryota</taxon>
        <taxon>Fungi</taxon>
        <taxon>Dikarya</taxon>
        <taxon>Ascomycota</taxon>
        <taxon>Pezizomycotina</taxon>
        <taxon>Dothideomycetes</taxon>
        <taxon>Dothideomycetidae</taxon>
        <taxon>Mycosphaerellales</taxon>
        <taxon>Teratosphaeriaceae</taxon>
        <taxon>Teratosphaeria</taxon>
    </lineage>
</organism>
<evidence type="ECO:0000313" key="2">
    <source>
        <dbReference type="Proteomes" id="UP000799436"/>
    </source>
</evidence>
<dbReference type="AlphaFoldDB" id="A0A6G1KVJ2"/>
<dbReference type="Proteomes" id="UP000799436">
    <property type="component" value="Unassembled WGS sequence"/>
</dbReference>
<keyword evidence="2" id="KW-1185">Reference proteome</keyword>
<proteinExistence type="predicted"/>
<reference evidence="1" key="1">
    <citation type="journal article" date="2020" name="Stud. Mycol.">
        <title>101 Dothideomycetes genomes: a test case for predicting lifestyles and emergence of pathogens.</title>
        <authorList>
            <person name="Haridas S."/>
            <person name="Albert R."/>
            <person name="Binder M."/>
            <person name="Bloem J."/>
            <person name="Labutti K."/>
            <person name="Salamov A."/>
            <person name="Andreopoulos B."/>
            <person name="Baker S."/>
            <person name="Barry K."/>
            <person name="Bills G."/>
            <person name="Bluhm B."/>
            <person name="Cannon C."/>
            <person name="Castanera R."/>
            <person name="Culley D."/>
            <person name="Daum C."/>
            <person name="Ezra D."/>
            <person name="Gonzalez J."/>
            <person name="Henrissat B."/>
            <person name="Kuo A."/>
            <person name="Liang C."/>
            <person name="Lipzen A."/>
            <person name="Lutzoni F."/>
            <person name="Magnuson J."/>
            <person name="Mondo S."/>
            <person name="Nolan M."/>
            <person name="Ohm R."/>
            <person name="Pangilinan J."/>
            <person name="Park H.-J."/>
            <person name="Ramirez L."/>
            <person name="Alfaro M."/>
            <person name="Sun H."/>
            <person name="Tritt A."/>
            <person name="Yoshinaga Y."/>
            <person name="Zwiers L.-H."/>
            <person name="Turgeon B."/>
            <person name="Goodwin S."/>
            <person name="Spatafora J."/>
            <person name="Crous P."/>
            <person name="Grigoriev I."/>
        </authorList>
    </citation>
    <scope>NUCLEOTIDE SEQUENCE</scope>
    <source>
        <strain evidence="1">CBS 116005</strain>
    </source>
</reference>
<evidence type="ECO:0000313" key="1">
    <source>
        <dbReference type="EMBL" id="KAF2764661.1"/>
    </source>
</evidence>
<dbReference type="EMBL" id="ML995913">
    <property type="protein sequence ID" value="KAF2764661.1"/>
    <property type="molecule type" value="Genomic_DNA"/>
</dbReference>
<name>A0A6G1KVJ2_9PEZI</name>
<sequence>MLEAPGMRPLMHARPLRGRSGKLKTRKFPKTYPLSRPYRTAQMRFEDHPRRRLVLGKSRQSTGGAGGLIHARYLNNNRIRNALNNGLPMLHFRLSPRDRGDLTCKSAVLPVGGPQAVVHAGVNVLCVKIRMRKSRSIIQPANMLTAAPGHKMQVSTQFQARLCKTAP</sequence>